<keyword evidence="6" id="KW-0511">Multifunctional enzyme</keyword>
<dbReference type="FunFam" id="3.30.70.270:FF:000020">
    <property type="entry name" value="Transposon Tf2-6 polyprotein-like Protein"/>
    <property type="match status" value="1"/>
</dbReference>
<accession>A0A4Y2K617</accession>
<dbReference type="InterPro" id="IPR000477">
    <property type="entry name" value="RT_dom"/>
</dbReference>
<evidence type="ECO:0000313" key="9">
    <source>
        <dbReference type="Proteomes" id="UP000499080"/>
    </source>
</evidence>
<reference evidence="8 9" key="1">
    <citation type="journal article" date="2019" name="Sci. Rep.">
        <title>Orb-weaving spider Araneus ventricosus genome elucidates the spidroin gene catalogue.</title>
        <authorList>
            <person name="Kono N."/>
            <person name="Nakamura H."/>
            <person name="Ohtoshi R."/>
            <person name="Moran D.A.P."/>
            <person name="Shinohara A."/>
            <person name="Yoshida Y."/>
            <person name="Fujiwara M."/>
            <person name="Mori M."/>
            <person name="Tomita M."/>
            <person name="Arakawa K."/>
        </authorList>
    </citation>
    <scope>NUCLEOTIDE SEQUENCE [LARGE SCALE GENOMIC DNA]</scope>
</reference>
<dbReference type="InterPro" id="IPR043502">
    <property type="entry name" value="DNA/RNA_pol_sf"/>
</dbReference>
<keyword evidence="4" id="KW-0378">Hydrolase</keyword>
<feature type="domain" description="Reverse transcriptase" evidence="7">
    <location>
        <begin position="1"/>
        <end position="62"/>
    </location>
</feature>
<dbReference type="EC" id="2.7.7.49" evidence="1"/>
<dbReference type="FunFam" id="3.10.20.370:FF:000001">
    <property type="entry name" value="Retrovirus-related Pol polyprotein from transposon 17.6-like protein"/>
    <property type="match status" value="1"/>
</dbReference>
<sequence length="357" mass="41133">MNLNLVAQQAYQEDIVIEAHSFQEMHNKIRSVLDILIKYNLTLSPEKCVFFKSTIDYLGFNISHNNIQPIASNILKITSFQPPRTVKQVRPFLGLCDFYRCLIPGFAELTECLTQLTRKHVPFQWTPTHQEAFKKLQDVFFTKPFVRLPDWDKPFVLNTDASGPAISGILLQEYEGKLHPISYYSKTLSNSERNYPAIKLELFAIYKSVHAFKTYLYNTNFKILTDSKLLLHYKKIASPTDIVSRWLLYLSEFQFTCEHIPGKENTLADFLSRFPGNRTEISNTPQDEQELILPVVETHCNGINATSDTSLEISTSTWLKEQADGTQTNEIIQLLKIHLLRIQIILVVSTLTLQHTF</sequence>
<organism evidence="8 9">
    <name type="scientific">Araneus ventricosus</name>
    <name type="common">Orbweaver spider</name>
    <name type="synonym">Epeira ventricosa</name>
    <dbReference type="NCBI Taxonomy" id="182803"/>
    <lineage>
        <taxon>Eukaryota</taxon>
        <taxon>Metazoa</taxon>
        <taxon>Ecdysozoa</taxon>
        <taxon>Arthropoda</taxon>
        <taxon>Chelicerata</taxon>
        <taxon>Arachnida</taxon>
        <taxon>Araneae</taxon>
        <taxon>Araneomorphae</taxon>
        <taxon>Entelegynae</taxon>
        <taxon>Araneoidea</taxon>
        <taxon>Araneidae</taxon>
        <taxon>Araneus</taxon>
    </lineage>
</organism>
<dbReference type="InterPro" id="IPR043128">
    <property type="entry name" value="Rev_trsase/Diguanyl_cyclase"/>
</dbReference>
<name>A0A4Y2K617_ARAVE</name>
<dbReference type="Pfam" id="PF17919">
    <property type="entry name" value="RT_RNaseH_2"/>
    <property type="match status" value="1"/>
</dbReference>
<keyword evidence="4" id="KW-0255">Endonuclease</keyword>
<evidence type="ECO:0000256" key="4">
    <source>
        <dbReference type="ARBA" id="ARBA00022759"/>
    </source>
</evidence>
<evidence type="ECO:0000256" key="6">
    <source>
        <dbReference type="ARBA" id="ARBA00023268"/>
    </source>
</evidence>
<evidence type="ECO:0000313" key="8">
    <source>
        <dbReference type="EMBL" id="GBM97006.1"/>
    </source>
</evidence>
<dbReference type="Proteomes" id="UP000499080">
    <property type="component" value="Unassembled WGS sequence"/>
</dbReference>
<evidence type="ECO:0000256" key="5">
    <source>
        <dbReference type="ARBA" id="ARBA00022918"/>
    </source>
</evidence>
<dbReference type="AlphaFoldDB" id="A0A4Y2K617"/>
<keyword evidence="3" id="KW-0540">Nuclease</keyword>
<evidence type="ECO:0000256" key="2">
    <source>
        <dbReference type="ARBA" id="ARBA00022695"/>
    </source>
</evidence>
<keyword evidence="2" id="KW-0808">Transferase</keyword>
<keyword evidence="5" id="KW-0695">RNA-directed DNA polymerase</keyword>
<dbReference type="InterPro" id="IPR041577">
    <property type="entry name" value="RT_RNaseH_2"/>
</dbReference>
<gene>
    <name evidence="8" type="primary">pol_4245</name>
    <name evidence="8" type="ORF">AVEN_57179_1</name>
</gene>
<dbReference type="PANTHER" id="PTHR37984:SF5">
    <property type="entry name" value="PROTEIN NYNRIN-LIKE"/>
    <property type="match status" value="1"/>
</dbReference>
<proteinExistence type="predicted"/>
<protein>
    <recommendedName>
        <fullName evidence="1">RNA-directed DNA polymerase</fullName>
        <ecNumber evidence="1">2.7.7.49</ecNumber>
    </recommendedName>
</protein>
<dbReference type="InterPro" id="IPR050951">
    <property type="entry name" value="Retrovirus_Pol_polyprotein"/>
</dbReference>
<dbReference type="CDD" id="cd09274">
    <property type="entry name" value="RNase_HI_RT_Ty3"/>
    <property type="match status" value="1"/>
</dbReference>
<dbReference type="GO" id="GO:0004519">
    <property type="term" value="F:endonuclease activity"/>
    <property type="evidence" value="ECO:0007669"/>
    <property type="project" value="UniProtKB-KW"/>
</dbReference>
<dbReference type="Gene3D" id="3.30.70.270">
    <property type="match status" value="2"/>
</dbReference>
<keyword evidence="2" id="KW-0548">Nucleotidyltransferase</keyword>
<comment type="caution">
    <text evidence="8">The sequence shown here is derived from an EMBL/GenBank/DDBJ whole genome shotgun (WGS) entry which is preliminary data.</text>
</comment>
<dbReference type="GO" id="GO:0003964">
    <property type="term" value="F:RNA-directed DNA polymerase activity"/>
    <property type="evidence" value="ECO:0007669"/>
    <property type="project" value="UniProtKB-KW"/>
</dbReference>
<dbReference type="Gene3D" id="3.10.20.370">
    <property type="match status" value="1"/>
</dbReference>
<dbReference type="PANTHER" id="PTHR37984">
    <property type="entry name" value="PROTEIN CBG26694"/>
    <property type="match status" value="1"/>
</dbReference>
<evidence type="ECO:0000259" key="7">
    <source>
        <dbReference type="PROSITE" id="PS50878"/>
    </source>
</evidence>
<dbReference type="PROSITE" id="PS50878">
    <property type="entry name" value="RT_POL"/>
    <property type="match status" value="1"/>
</dbReference>
<dbReference type="OrthoDB" id="8057740at2759"/>
<evidence type="ECO:0000256" key="1">
    <source>
        <dbReference type="ARBA" id="ARBA00012493"/>
    </source>
</evidence>
<dbReference type="EMBL" id="BGPR01004197">
    <property type="protein sequence ID" value="GBM97006.1"/>
    <property type="molecule type" value="Genomic_DNA"/>
</dbReference>
<dbReference type="SUPFAM" id="SSF56672">
    <property type="entry name" value="DNA/RNA polymerases"/>
    <property type="match status" value="1"/>
</dbReference>
<keyword evidence="9" id="KW-1185">Reference proteome</keyword>
<evidence type="ECO:0000256" key="3">
    <source>
        <dbReference type="ARBA" id="ARBA00022722"/>
    </source>
</evidence>